<sequence length="482" mass="56505">MKEIVVLLMLLAFVFVSCDEDSNDDTNELLEIELISPVEIQGDMVNLPVNTPIRFQAKCNVADAGEIYWYTNDERDYHSMDQTISFDKNGLYRIYFDLRSSRYSAKETFIWINVIGKVVTEVEEDEVGCALVESGNSIYIATKKRKSFTNAGVFLYKYTDGELEKSDYLENVNQILEAKMMDNGNILFLTNVGFVLVNPSDNSTRVIEDMTYDKAHIVSFDNEELLIVGIKGHRAILERRKISGELIEKKTIYKDDDEYYIKDIGFLNENDFVILCEVIEYANMEYYEGKRYVVEKRFSLNSNTDNSEWDRDFAYFSNYHYDTSDLGINSTGSGVMVFGIFDDDFLLQWNYNNNYQINMKRGFEFDAVEVFSQDDYFCGPSDDVNNCHDRRIWGWQFKDYNITLFQNQRLVENGFGSLHKKTKIFEIDHSFKVDWVFESDDSYLLLINTQKYGNYEYDYKGNSKRYCSIFRMDKKGNFIDLY</sequence>
<name>A0A2V3ZZK8_9BACT</name>
<protein>
    <submittedName>
        <fullName evidence="1">Uncharacterized protein</fullName>
    </submittedName>
</protein>
<comment type="caution">
    <text evidence="1">The sequence shown here is derived from an EMBL/GenBank/DDBJ whole genome shotgun (WGS) entry which is preliminary data.</text>
</comment>
<dbReference type="RefSeq" id="WP_110361600.1">
    <property type="nucleotide sequence ID" value="NZ_QFLI01000006.1"/>
</dbReference>
<evidence type="ECO:0000313" key="1">
    <source>
        <dbReference type="EMBL" id="PXX99208.1"/>
    </source>
</evidence>
<dbReference type="Proteomes" id="UP000248079">
    <property type="component" value="Unassembled WGS sequence"/>
</dbReference>
<reference evidence="1 2" key="1">
    <citation type="submission" date="2018-05" db="EMBL/GenBank/DDBJ databases">
        <title>Marinifilum breve JC075T sp. nov., a marine bacterium isolated from Yongle Blue Hole in the South China Sea.</title>
        <authorList>
            <person name="Fu T."/>
        </authorList>
    </citation>
    <scope>NUCLEOTIDE SEQUENCE [LARGE SCALE GENOMIC DNA]</scope>
    <source>
        <strain evidence="1 2">JC075</strain>
    </source>
</reference>
<evidence type="ECO:0000313" key="2">
    <source>
        <dbReference type="Proteomes" id="UP000248079"/>
    </source>
</evidence>
<organism evidence="1 2">
    <name type="scientific">Marinifilum breve</name>
    <dbReference type="NCBI Taxonomy" id="2184082"/>
    <lineage>
        <taxon>Bacteria</taxon>
        <taxon>Pseudomonadati</taxon>
        <taxon>Bacteroidota</taxon>
        <taxon>Bacteroidia</taxon>
        <taxon>Marinilabiliales</taxon>
        <taxon>Marinifilaceae</taxon>
    </lineage>
</organism>
<accession>A0A2V3ZZK8</accession>
<dbReference type="EMBL" id="QFLI01000006">
    <property type="protein sequence ID" value="PXX99208.1"/>
    <property type="molecule type" value="Genomic_DNA"/>
</dbReference>
<proteinExistence type="predicted"/>
<keyword evidence="2" id="KW-1185">Reference proteome</keyword>
<gene>
    <name evidence="1" type="ORF">DF185_15135</name>
</gene>
<dbReference type="AlphaFoldDB" id="A0A2V3ZZK8"/>
<dbReference type="PROSITE" id="PS51257">
    <property type="entry name" value="PROKAR_LIPOPROTEIN"/>
    <property type="match status" value="1"/>
</dbReference>